<dbReference type="SUPFAM" id="SSF111369">
    <property type="entry name" value="HlyD-like secretion proteins"/>
    <property type="match status" value="1"/>
</dbReference>
<organism evidence="8 9">
    <name type="scientific">Pectobacterium actinidiae</name>
    <dbReference type="NCBI Taxonomy" id="1507808"/>
    <lineage>
        <taxon>Bacteria</taxon>
        <taxon>Pseudomonadati</taxon>
        <taxon>Pseudomonadota</taxon>
        <taxon>Gammaproteobacteria</taxon>
        <taxon>Enterobacterales</taxon>
        <taxon>Pectobacteriaceae</taxon>
        <taxon>Pectobacterium</taxon>
    </lineage>
</organism>
<feature type="domain" description="Multidrug resistance protein MdtA-like alpha-helical hairpin" evidence="4">
    <location>
        <begin position="96"/>
        <end position="164"/>
    </location>
</feature>
<comment type="caution">
    <text evidence="8">The sequence shown here is derived from an EMBL/GenBank/DDBJ whole genome shotgun (WGS) entry which is preliminary data.</text>
</comment>
<dbReference type="Pfam" id="PF25876">
    <property type="entry name" value="HH_MFP_RND"/>
    <property type="match status" value="1"/>
</dbReference>
<evidence type="ECO:0000259" key="4">
    <source>
        <dbReference type="Pfam" id="PF25876"/>
    </source>
</evidence>
<reference evidence="9" key="1">
    <citation type="submission" date="2016-11" db="EMBL/GenBank/DDBJ databases">
        <authorList>
            <person name="Panda P."/>
            <person name="Visnovsky S."/>
            <person name="Pitman A."/>
        </authorList>
    </citation>
    <scope>NUCLEOTIDE SEQUENCE [LARGE SCALE GENOMIC DNA]</scope>
    <source>
        <strain evidence="9">ICMP 9972</strain>
    </source>
</reference>
<dbReference type="FunFam" id="2.40.420.20:FF:000001">
    <property type="entry name" value="Efflux RND transporter periplasmic adaptor subunit"/>
    <property type="match status" value="1"/>
</dbReference>
<evidence type="ECO:0000313" key="8">
    <source>
        <dbReference type="EMBL" id="ONK01272.1"/>
    </source>
</evidence>
<dbReference type="Pfam" id="PF25917">
    <property type="entry name" value="BSH_RND"/>
    <property type="match status" value="1"/>
</dbReference>
<dbReference type="InterPro" id="IPR058626">
    <property type="entry name" value="MdtA-like_b-barrel"/>
</dbReference>
<evidence type="ECO:0000259" key="5">
    <source>
        <dbReference type="Pfam" id="PF25917"/>
    </source>
</evidence>
<dbReference type="GO" id="GO:0005886">
    <property type="term" value="C:plasma membrane"/>
    <property type="evidence" value="ECO:0007669"/>
    <property type="project" value="UniProtKB-SubCell"/>
</dbReference>
<evidence type="ECO:0000313" key="9">
    <source>
        <dbReference type="Proteomes" id="UP000189286"/>
    </source>
</evidence>
<dbReference type="Gene3D" id="2.40.420.20">
    <property type="match status" value="1"/>
</dbReference>
<feature type="domain" description="Multidrug resistance protein MdtA-like barrel-sandwich hybrid" evidence="5">
    <location>
        <begin position="55"/>
        <end position="196"/>
    </location>
</feature>
<feature type="domain" description="Multidrug resistance protein MdtA-like C-terminal permuted SH3" evidence="7">
    <location>
        <begin position="290"/>
        <end position="352"/>
    </location>
</feature>
<evidence type="ECO:0000259" key="6">
    <source>
        <dbReference type="Pfam" id="PF25944"/>
    </source>
</evidence>
<dbReference type="PROSITE" id="PS51257">
    <property type="entry name" value="PROKAR_LIPOPROTEIN"/>
    <property type="match status" value="1"/>
</dbReference>
<dbReference type="InterPro" id="IPR006143">
    <property type="entry name" value="RND_pump_MFP"/>
</dbReference>
<dbReference type="PANTHER" id="PTHR30158">
    <property type="entry name" value="ACRA/E-RELATED COMPONENT OF DRUG EFFLUX TRANSPORTER"/>
    <property type="match status" value="1"/>
</dbReference>
<accession>A0A1V2QY77</accession>
<name>A0A1V2QY77_9GAMM</name>
<evidence type="ECO:0000256" key="3">
    <source>
        <dbReference type="SAM" id="MobiDB-lite"/>
    </source>
</evidence>
<evidence type="ECO:0000256" key="1">
    <source>
        <dbReference type="ARBA" id="ARBA00004519"/>
    </source>
</evidence>
<dbReference type="Gene3D" id="2.40.30.170">
    <property type="match status" value="1"/>
</dbReference>
<dbReference type="PANTHER" id="PTHR30158:SF3">
    <property type="entry name" value="MULTIDRUG EFFLUX PUMP SUBUNIT ACRA-RELATED"/>
    <property type="match status" value="1"/>
</dbReference>
<dbReference type="GO" id="GO:0022857">
    <property type="term" value="F:transmembrane transporter activity"/>
    <property type="evidence" value="ECO:0007669"/>
    <property type="project" value="InterPro"/>
</dbReference>
<gene>
    <name evidence="8" type="ORF">BSK71_20910</name>
</gene>
<protein>
    <submittedName>
        <fullName evidence="8">Efflux transporter periplasmic adaptor subunit</fullName>
    </submittedName>
</protein>
<dbReference type="InterPro" id="IPR058624">
    <property type="entry name" value="MdtA-like_HH"/>
</dbReference>
<dbReference type="NCBIfam" id="TIGR01730">
    <property type="entry name" value="RND_mfp"/>
    <property type="match status" value="1"/>
</dbReference>
<dbReference type="Pfam" id="PF25967">
    <property type="entry name" value="RND-MFP_C"/>
    <property type="match status" value="1"/>
</dbReference>
<sequence length="371" mass="39944">MKIISIMAIAGLYGCDNKQPQTQSSPPIEVGVTTLNAQIYSVISELPGRTVSSTTAEVRPQVGGIIQKRLFNEGDDVKAGQPLYQIDSASYRASFNQATASLKNVQALMLADCAKARRYTELANTHNIARQDLDNARATCEQARASVSEKTALLESARIQLEWTTVSAPINGRIGISSVTPGALVTAQQETALTTIRAIDIIYVDVTRSSRDLLRLRQQALSSNGESLSVSLILEDGSVYPEKGHLQLTELAVNESTGSVILRAIFPNPQHLLLPGMYVRARINEGILENAILAPQQGIARDVKGNASALVVTEDNSVERRQVETGNAEGDNWLVLKGLKHGDRLIIEGTDKASPGQSVRPVEVKQPGGNS</sequence>
<proteinExistence type="inferred from homology"/>
<dbReference type="GO" id="GO:0046677">
    <property type="term" value="P:response to antibiotic"/>
    <property type="evidence" value="ECO:0007669"/>
    <property type="project" value="TreeGrafter"/>
</dbReference>
<evidence type="ECO:0000256" key="2">
    <source>
        <dbReference type="ARBA" id="ARBA00009477"/>
    </source>
</evidence>
<feature type="domain" description="Multidrug resistance protein MdtA-like beta-barrel" evidence="6">
    <location>
        <begin position="202"/>
        <end position="286"/>
    </location>
</feature>
<dbReference type="AlphaFoldDB" id="A0A1V2QY77"/>
<feature type="region of interest" description="Disordered" evidence="3">
    <location>
        <begin position="349"/>
        <end position="371"/>
    </location>
</feature>
<dbReference type="InterPro" id="IPR058625">
    <property type="entry name" value="MdtA-like_BSH"/>
</dbReference>
<dbReference type="Gene3D" id="1.10.287.470">
    <property type="entry name" value="Helix hairpin bin"/>
    <property type="match status" value="1"/>
</dbReference>
<dbReference type="Gene3D" id="2.40.50.100">
    <property type="match status" value="1"/>
</dbReference>
<dbReference type="EMBL" id="MPUJ01000028">
    <property type="protein sequence ID" value="ONK01272.1"/>
    <property type="molecule type" value="Genomic_DNA"/>
</dbReference>
<dbReference type="Pfam" id="PF25944">
    <property type="entry name" value="Beta-barrel_RND"/>
    <property type="match status" value="1"/>
</dbReference>
<dbReference type="Proteomes" id="UP000189286">
    <property type="component" value="Unassembled WGS sequence"/>
</dbReference>
<evidence type="ECO:0000259" key="7">
    <source>
        <dbReference type="Pfam" id="PF25967"/>
    </source>
</evidence>
<comment type="similarity">
    <text evidence="2">Belongs to the membrane fusion protein (MFP) (TC 8.A.1) family.</text>
</comment>
<comment type="subcellular location">
    <subcellularLocation>
        <location evidence="1">Cell inner membrane</location>
        <topology evidence="1">Lipid-anchor</topology>
    </subcellularLocation>
</comment>
<dbReference type="InterPro" id="IPR058627">
    <property type="entry name" value="MdtA-like_C"/>
</dbReference>
<dbReference type="GO" id="GO:0015721">
    <property type="term" value="P:bile acid and bile salt transport"/>
    <property type="evidence" value="ECO:0007669"/>
    <property type="project" value="TreeGrafter"/>
</dbReference>